<dbReference type="InterPro" id="IPR000073">
    <property type="entry name" value="AB_hydrolase_1"/>
</dbReference>
<dbReference type="PANTHER" id="PTHR43194:SF2">
    <property type="entry name" value="PEROXISOMAL MEMBRANE PROTEIN LPX1"/>
    <property type="match status" value="1"/>
</dbReference>
<dbReference type="InterPro" id="IPR000639">
    <property type="entry name" value="Epox_hydrolase-like"/>
</dbReference>
<sequence length="253" mass="26706">MPVPLVLVHGNPENSGVWGPLLEVLGRDDAVSLSPPGFGVPAPEGFSATVEGYREWLAARLEQFREPVDLVGHDWGGAHVAQIAMTRPDLIRSWASDALGLFAPDYVWHARAQVWQQEGAGEASVKEIFGGTLAQRLEVVRALGMTGPAAERVAAGMDDGMGRAVLSLLRSAAQPVMADAGRDLAKARQRPGLALIALADADQASGTPAQHRSAGEAAGAEIAELPGTGHWWPVTDPHPVARALTAFWSRLDG</sequence>
<accession>A0A066UIU7</accession>
<gene>
    <name evidence="2" type="ORF">DV20_01465</name>
</gene>
<comment type="caution">
    <text evidence="2">The sequence shown here is derived from an EMBL/GenBank/DDBJ whole genome shotgun (WGS) entry which is preliminary data.</text>
</comment>
<dbReference type="GO" id="GO:0016787">
    <property type="term" value="F:hydrolase activity"/>
    <property type="evidence" value="ECO:0007669"/>
    <property type="project" value="UniProtKB-KW"/>
</dbReference>
<dbReference type="PRINTS" id="PR00412">
    <property type="entry name" value="EPOXHYDRLASE"/>
</dbReference>
<dbReference type="InterPro" id="IPR050228">
    <property type="entry name" value="Carboxylesterase_BioH"/>
</dbReference>
<evidence type="ECO:0000313" key="3">
    <source>
        <dbReference type="Proteomes" id="UP000027345"/>
    </source>
</evidence>
<dbReference type="Proteomes" id="UP000027345">
    <property type="component" value="Unassembled WGS sequence"/>
</dbReference>
<dbReference type="Gene3D" id="3.40.50.1820">
    <property type="entry name" value="alpha/beta hydrolase"/>
    <property type="match status" value="1"/>
</dbReference>
<dbReference type="PANTHER" id="PTHR43194">
    <property type="entry name" value="HYDROLASE ALPHA/BETA FOLD FAMILY"/>
    <property type="match status" value="1"/>
</dbReference>
<evidence type="ECO:0000259" key="1">
    <source>
        <dbReference type="Pfam" id="PF12697"/>
    </source>
</evidence>
<dbReference type="SUPFAM" id="SSF53474">
    <property type="entry name" value="alpha/beta-Hydrolases"/>
    <property type="match status" value="1"/>
</dbReference>
<keyword evidence="2" id="KW-0378">Hydrolase</keyword>
<dbReference type="STRING" id="287986.DV20_01465"/>
<reference evidence="2 3" key="1">
    <citation type="submission" date="2014-05" db="EMBL/GenBank/DDBJ databases">
        <title>Draft genome sequence of Amycolatopsis rifamycinica DSM 46095.</title>
        <authorList>
            <person name="Lal R."/>
            <person name="Saxena A."/>
            <person name="Kumari R."/>
            <person name="Mukherjee U."/>
            <person name="Singh P."/>
            <person name="Sangwan N."/>
            <person name="Mahato N.K."/>
        </authorList>
    </citation>
    <scope>NUCLEOTIDE SEQUENCE [LARGE SCALE GENOMIC DNA]</scope>
    <source>
        <strain evidence="2 3">DSM 46095</strain>
    </source>
</reference>
<name>A0A066UIU7_9PSEU</name>
<dbReference type="InterPro" id="IPR029058">
    <property type="entry name" value="AB_hydrolase_fold"/>
</dbReference>
<feature type="domain" description="AB hydrolase-1" evidence="1">
    <location>
        <begin position="5"/>
        <end position="243"/>
    </location>
</feature>
<protein>
    <submittedName>
        <fullName evidence="2">Alpha/beta hydrolase</fullName>
    </submittedName>
</protein>
<dbReference type="OrthoDB" id="4540226at2"/>
<dbReference type="EMBL" id="JMQI01000002">
    <property type="protein sequence ID" value="KDN24084.1"/>
    <property type="molecule type" value="Genomic_DNA"/>
</dbReference>
<dbReference type="Pfam" id="PF12697">
    <property type="entry name" value="Abhydrolase_6"/>
    <property type="match status" value="1"/>
</dbReference>
<proteinExistence type="predicted"/>
<keyword evidence="3" id="KW-1185">Reference proteome</keyword>
<dbReference type="eggNOG" id="COG0596">
    <property type="taxonomic scope" value="Bacteria"/>
</dbReference>
<evidence type="ECO:0000313" key="2">
    <source>
        <dbReference type="EMBL" id="KDN24084.1"/>
    </source>
</evidence>
<dbReference type="AlphaFoldDB" id="A0A066UIU7"/>
<organism evidence="2 3">
    <name type="scientific">Amycolatopsis rifamycinica</name>
    <dbReference type="NCBI Taxonomy" id="287986"/>
    <lineage>
        <taxon>Bacteria</taxon>
        <taxon>Bacillati</taxon>
        <taxon>Actinomycetota</taxon>
        <taxon>Actinomycetes</taxon>
        <taxon>Pseudonocardiales</taxon>
        <taxon>Pseudonocardiaceae</taxon>
        <taxon>Amycolatopsis</taxon>
    </lineage>
</organism>
<dbReference type="RefSeq" id="WP_043775590.1">
    <property type="nucleotide sequence ID" value="NZ_JMQI01000002.1"/>
</dbReference>